<keyword evidence="1" id="KW-0175">Coiled coil</keyword>
<feature type="compositionally biased region" description="Basic and acidic residues" evidence="2">
    <location>
        <begin position="558"/>
        <end position="583"/>
    </location>
</feature>
<feature type="region of interest" description="Disordered" evidence="2">
    <location>
        <begin position="182"/>
        <end position="210"/>
    </location>
</feature>
<feature type="region of interest" description="Disordered" evidence="2">
    <location>
        <begin position="1"/>
        <end position="68"/>
    </location>
</feature>
<proteinExistence type="predicted"/>
<reference evidence="4" key="1">
    <citation type="submission" date="2016-03" db="EMBL/GenBank/DDBJ databases">
        <title>Mechanisms controlling the formation of the plant cell surface in tip-growing cells are functionally conserved among land plants.</title>
        <authorList>
            <person name="Honkanen S."/>
            <person name="Jones V.A."/>
            <person name="Morieri G."/>
            <person name="Champion C."/>
            <person name="Hetherington A.J."/>
            <person name="Kelly S."/>
            <person name="Saint-Marcoux D."/>
            <person name="Proust H."/>
            <person name="Prescott H."/>
            <person name="Dolan L."/>
        </authorList>
    </citation>
    <scope>NUCLEOTIDE SEQUENCE [LARGE SCALE GENOMIC DNA]</scope>
    <source>
        <tissue evidence="4">Whole gametophyte</tissue>
    </source>
</reference>
<dbReference type="AlphaFoldDB" id="A0A176VVB9"/>
<dbReference type="Proteomes" id="UP000077202">
    <property type="component" value="Unassembled WGS sequence"/>
</dbReference>
<evidence type="ECO:0000256" key="3">
    <source>
        <dbReference type="SAM" id="Phobius"/>
    </source>
</evidence>
<feature type="coiled-coil region" evidence="1">
    <location>
        <begin position="275"/>
        <end position="503"/>
    </location>
</feature>
<evidence type="ECO:0000313" key="4">
    <source>
        <dbReference type="EMBL" id="OAE24363.1"/>
    </source>
</evidence>
<evidence type="ECO:0000256" key="1">
    <source>
        <dbReference type="SAM" id="Coils"/>
    </source>
</evidence>
<organism evidence="4 5">
    <name type="scientific">Marchantia polymorpha subsp. ruderalis</name>
    <dbReference type="NCBI Taxonomy" id="1480154"/>
    <lineage>
        <taxon>Eukaryota</taxon>
        <taxon>Viridiplantae</taxon>
        <taxon>Streptophyta</taxon>
        <taxon>Embryophyta</taxon>
        <taxon>Marchantiophyta</taxon>
        <taxon>Marchantiopsida</taxon>
        <taxon>Marchantiidae</taxon>
        <taxon>Marchantiales</taxon>
        <taxon>Marchantiaceae</taxon>
        <taxon>Marchantia</taxon>
    </lineage>
</organism>
<accession>A0A176VVB9</accession>
<feature type="compositionally biased region" description="Polar residues" evidence="2">
    <location>
        <begin position="13"/>
        <end position="26"/>
    </location>
</feature>
<protein>
    <submittedName>
        <fullName evidence="4">Uncharacterized protein</fullName>
    </submittedName>
</protein>
<feature type="region of interest" description="Disordered" evidence="2">
    <location>
        <begin position="558"/>
        <end position="593"/>
    </location>
</feature>
<evidence type="ECO:0000256" key="2">
    <source>
        <dbReference type="SAM" id="MobiDB-lite"/>
    </source>
</evidence>
<keyword evidence="3" id="KW-1133">Transmembrane helix</keyword>
<comment type="caution">
    <text evidence="4">The sequence shown here is derived from an EMBL/GenBank/DDBJ whole genome shotgun (WGS) entry which is preliminary data.</text>
</comment>
<sequence length="662" mass="73410">MLALETMAEEEITGSTKSQARQTQDDGSSEADLRPTQNDGLGRDSRGKAEINNAVGSSPHLSDSKSVDSEAVKLAYEKRLDALQQQLRVRDSTMVELADENESLSRALSELKVVVKETMTERERLADKIKQQQKTLQSMQASFRQAEEEASSAEKTFLLCRELPEQPCCRKTESDLVAGARRELSEAKRDASDARREANEAKRDANDARREATEAGVALADAKAEVWAIREAAKGKALGEDERRELEGALRALSSSSQRAAQEAGLWKEKASSWKGRAESLNEELENKAKALASAENELALAQQYVKDAGSQIQEAKHNQEVAETALEQLRQESDLRAQRFNVAVKAAVGKIQSELERERDMALQRIEALQVEADGQASNLKEANEAVSAAMKNLEDSRTRISELEEVKQEADEKITKLQEQVDYWQTTAETAGKRMDVSREVAESLTNKVVKLETRCDELTAASDSAIRNAAIMEASLKADISRLKSAVAAVQNEKQLLQIESSEKILKATAEQIALRAKLSDLEGQSRMLRAQTSDEGPGPVSKFRQGLDNLGLEGIREERLQRKDKHRYGDVEKNGDKRSNKGYSQSSSVGSHNYFPNSWTWLQDHQDSLPRGRVSRRSLIVLIYIVALHIMVMVSFTQRSQNCVDMIGEAIGGKLPGR</sequence>
<dbReference type="EMBL" id="LVLJ01002613">
    <property type="protein sequence ID" value="OAE24363.1"/>
    <property type="molecule type" value="Genomic_DNA"/>
</dbReference>
<evidence type="ECO:0000313" key="5">
    <source>
        <dbReference type="Proteomes" id="UP000077202"/>
    </source>
</evidence>
<keyword evidence="3" id="KW-0812">Transmembrane</keyword>
<gene>
    <name evidence="4" type="ORF">AXG93_4343s1300</name>
</gene>
<keyword evidence="3" id="KW-0472">Membrane</keyword>
<feature type="transmembrane region" description="Helical" evidence="3">
    <location>
        <begin position="622"/>
        <end position="640"/>
    </location>
</feature>
<name>A0A176VVB9_MARPO</name>
<keyword evidence="5" id="KW-1185">Reference proteome</keyword>